<dbReference type="InterPro" id="IPR007712">
    <property type="entry name" value="RelE/ParE_toxin"/>
</dbReference>
<keyword evidence="1" id="KW-1277">Toxin-antitoxin system</keyword>
<comment type="caution">
    <text evidence="3">The sequence shown here is derived from an EMBL/GenBank/DDBJ whole genome shotgun (WGS) entry which is preliminary data.</text>
</comment>
<organism evidence="3 4">
    <name type="scientific">Sphingobium psychrophilum</name>
    <dbReference type="NCBI Taxonomy" id="2728834"/>
    <lineage>
        <taxon>Bacteria</taxon>
        <taxon>Pseudomonadati</taxon>
        <taxon>Pseudomonadota</taxon>
        <taxon>Alphaproteobacteria</taxon>
        <taxon>Sphingomonadales</taxon>
        <taxon>Sphingomonadaceae</taxon>
        <taxon>Sphingobium</taxon>
    </lineage>
</organism>
<reference evidence="3 4" key="1">
    <citation type="submission" date="2020-04" db="EMBL/GenBank/DDBJ databases">
        <title>Sphingobium sp. AR-3-1 isolated from Arctic soil.</title>
        <authorList>
            <person name="Dahal R.H."/>
            <person name="Chaudhary D.K."/>
        </authorList>
    </citation>
    <scope>NUCLEOTIDE SEQUENCE [LARGE SCALE GENOMIC DNA]</scope>
    <source>
        <strain evidence="3 4">AR-3-1</strain>
    </source>
</reference>
<dbReference type="Pfam" id="PF05016">
    <property type="entry name" value="ParE_toxin"/>
    <property type="match status" value="1"/>
</dbReference>
<name>A0A7X9ZR38_9SPHN</name>
<comment type="similarity">
    <text evidence="2">Belongs to the RelE toxin family.</text>
</comment>
<dbReference type="EMBL" id="JABBFV010000003">
    <property type="protein sequence ID" value="NML09595.1"/>
    <property type="molecule type" value="Genomic_DNA"/>
</dbReference>
<sequence length="97" mass="10846">MTSVYFAPTARHDLAEIWSYTADRWSIEQADAYVGAIHASLYAAATDSPSAYAIGDVRSGYWRTKSGHHICFFKRRSQGGIDVVRILHERMDAGSHL</sequence>
<protein>
    <recommendedName>
        <fullName evidence="2">Toxin</fullName>
    </recommendedName>
</protein>
<keyword evidence="4" id="KW-1185">Reference proteome</keyword>
<accession>A0A7X9ZR38</accession>
<evidence type="ECO:0000313" key="3">
    <source>
        <dbReference type="EMBL" id="NML09595.1"/>
    </source>
</evidence>
<dbReference type="InterPro" id="IPR035093">
    <property type="entry name" value="RelE/ParE_toxin_dom_sf"/>
</dbReference>
<evidence type="ECO:0000256" key="2">
    <source>
        <dbReference type="PIRNR" id="PIRNR029218"/>
    </source>
</evidence>
<dbReference type="Gene3D" id="3.30.2310.20">
    <property type="entry name" value="RelE-like"/>
    <property type="match status" value="1"/>
</dbReference>
<dbReference type="InterPro" id="IPR028344">
    <property type="entry name" value="ParE1/4"/>
</dbReference>
<evidence type="ECO:0000313" key="4">
    <source>
        <dbReference type="Proteomes" id="UP000519023"/>
    </source>
</evidence>
<dbReference type="AlphaFoldDB" id="A0A7X9ZR38"/>
<proteinExistence type="inferred from homology"/>
<dbReference type="PIRSF" id="PIRSF029218">
    <property type="entry name" value="ParE"/>
    <property type="match status" value="1"/>
</dbReference>
<dbReference type="RefSeq" id="WP_169571481.1">
    <property type="nucleotide sequence ID" value="NZ_JABBFV010000003.1"/>
</dbReference>
<dbReference type="Proteomes" id="UP000519023">
    <property type="component" value="Unassembled WGS sequence"/>
</dbReference>
<evidence type="ECO:0000256" key="1">
    <source>
        <dbReference type="ARBA" id="ARBA00022649"/>
    </source>
</evidence>
<gene>
    <name evidence="3" type="ORF">HHL08_05460</name>
</gene>